<dbReference type="FunCoup" id="A0A0D2AQ83">
    <property type="interactions" value="827"/>
</dbReference>
<dbReference type="RefSeq" id="XP_016211183.1">
    <property type="nucleotide sequence ID" value="XM_016361107.1"/>
</dbReference>
<dbReference type="PROSITE" id="PS51194">
    <property type="entry name" value="HELICASE_CTER"/>
    <property type="match status" value="1"/>
</dbReference>
<name>A0A0D2AQ83_9PEZI</name>
<evidence type="ECO:0000259" key="12">
    <source>
        <dbReference type="PROSITE" id="PS50013"/>
    </source>
</evidence>
<dbReference type="Gene3D" id="6.10.140.1440">
    <property type="match status" value="1"/>
</dbReference>
<feature type="compositionally biased region" description="Basic and acidic residues" evidence="11">
    <location>
        <begin position="1564"/>
        <end position="1574"/>
    </location>
</feature>
<dbReference type="SMART" id="SM00298">
    <property type="entry name" value="CHROMO"/>
    <property type="match status" value="2"/>
</dbReference>
<dbReference type="Gene3D" id="3.40.50.10810">
    <property type="entry name" value="Tandem AAA-ATPase domain"/>
    <property type="match status" value="1"/>
</dbReference>
<dbReference type="PANTHER" id="PTHR45623">
    <property type="entry name" value="CHROMODOMAIN-HELICASE-DNA-BINDING PROTEIN 3-RELATED-RELATED"/>
    <property type="match status" value="1"/>
</dbReference>
<keyword evidence="10" id="KW-0175">Coiled coil</keyword>
<dbReference type="InterPro" id="IPR038718">
    <property type="entry name" value="SNF2-like_sf"/>
</dbReference>
<dbReference type="InterPro" id="IPR016197">
    <property type="entry name" value="Chromo-like_dom_sf"/>
</dbReference>
<keyword evidence="8" id="KW-0238">DNA-binding</keyword>
<evidence type="ECO:0000256" key="3">
    <source>
        <dbReference type="ARBA" id="ARBA00011353"/>
    </source>
</evidence>
<dbReference type="InParanoid" id="A0A0D2AQ83"/>
<dbReference type="InterPro" id="IPR056302">
    <property type="entry name" value="CHD1-2/Hrp3_HTH"/>
</dbReference>
<feature type="domain" description="Chromo" evidence="12">
    <location>
        <begin position="371"/>
        <end position="447"/>
    </location>
</feature>
<feature type="domain" description="Helicase C-terminal" evidence="14">
    <location>
        <begin position="782"/>
        <end position="942"/>
    </location>
</feature>
<evidence type="ECO:0000256" key="11">
    <source>
        <dbReference type="SAM" id="MobiDB-lite"/>
    </source>
</evidence>
<feature type="compositionally biased region" description="Acidic residues" evidence="11">
    <location>
        <begin position="84"/>
        <end position="97"/>
    </location>
</feature>
<dbReference type="Gene3D" id="3.40.50.300">
    <property type="entry name" value="P-loop containing nucleotide triphosphate hydrolases"/>
    <property type="match status" value="1"/>
</dbReference>
<dbReference type="InterPro" id="IPR000330">
    <property type="entry name" value="SNF2_N"/>
</dbReference>
<dbReference type="InterPro" id="IPR001650">
    <property type="entry name" value="Helicase_C-like"/>
</dbReference>
<dbReference type="SMART" id="SM00487">
    <property type="entry name" value="DEXDc"/>
    <property type="match status" value="1"/>
</dbReference>
<dbReference type="GO" id="GO:0042393">
    <property type="term" value="F:histone binding"/>
    <property type="evidence" value="ECO:0007669"/>
    <property type="project" value="TreeGrafter"/>
</dbReference>
<dbReference type="InterPro" id="IPR025260">
    <property type="entry name" value="CHD1-like_C"/>
</dbReference>
<accession>A0A0D2AQ83</accession>
<keyword evidence="9" id="KW-0539">Nucleus</keyword>
<dbReference type="GO" id="GO:0016887">
    <property type="term" value="F:ATP hydrolysis activity"/>
    <property type="evidence" value="ECO:0007669"/>
    <property type="project" value="TreeGrafter"/>
</dbReference>
<keyword evidence="7" id="KW-0067">ATP-binding</keyword>
<dbReference type="Proteomes" id="UP000053259">
    <property type="component" value="Unassembled WGS sequence"/>
</dbReference>
<evidence type="ECO:0000256" key="2">
    <source>
        <dbReference type="ARBA" id="ARBA00007025"/>
    </source>
</evidence>
<organism evidence="15 16">
    <name type="scientific">Verruconis gallopava</name>
    <dbReference type="NCBI Taxonomy" id="253628"/>
    <lineage>
        <taxon>Eukaryota</taxon>
        <taxon>Fungi</taxon>
        <taxon>Dikarya</taxon>
        <taxon>Ascomycota</taxon>
        <taxon>Pezizomycotina</taxon>
        <taxon>Dothideomycetes</taxon>
        <taxon>Pleosporomycetidae</taxon>
        <taxon>Venturiales</taxon>
        <taxon>Sympoventuriaceae</taxon>
        <taxon>Verruconis</taxon>
    </lineage>
</organism>
<evidence type="ECO:0000256" key="1">
    <source>
        <dbReference type="ARBA" id="ARBA00004123"/>
    </source>
</evidence>
<feature type="domain" description="Helicase ATP-binding" evidence="13">
    <location>
        <begin position="481"/>
        <end position="649"/>
    </location>
</feature>
<feature type="compositionally biased region" description="Acidic residues" evidence="11">
    <location>
        <begin position="1094"/>
        <end position="1104"/>
    </location>
</feature>
<reference evidence="15 16" key="1">
    <citation type="submission" date="2015-01" db="EMBL/GenBank/DDBJ databases">
        <title>The Genome Sequence of Ochroconis gallopava CBS43764.</title>
        <authorList>
            <consortium name="The Broad Institute Genomics Platform"/>
            <person name="Cuomo C."/>
            <person name="de Hoog S."/>
            <person name="Gorbushina A."/>
            <person name="Stielow B."/>
            <person name="Teixiera M."/>
            <person name="Abouelleil A."/>
            <person name="Chapman S.B."/>
            <person name="Priest M."/>
            <person name="Young S.K."/>
            <person name="Wortman J."/>
            <person name="Nusbaum C."/>
            <person name="Birren B."/>
        </authorList>
    </citation>
    <scope>NUCLEOTIDE SEQUENCE [LARGE SCALE GENOMIC DNA]</scope>
    <source>
        <strain evidence="15 16">CBS 43764</strain>
    </source>
</reference>
<feature type="region of interest" description="Disordered" evidence="11">
    <location>
        <begin position="1341"/>
        <end position="1479"/>
    </location>
</feature>
<dbReference type="GO" id="GO:0140658">
    <property type="term" value="F:ATP-dependent chromatin remodeler activity"/>
    <property type="evidence" value="ECO:0007669"/>
    <property type="project" value="TreeGrafter"/>
</dbReference>
<dbReference type="OrthoDB" id="5857104at2759"/>
<evidence type="ECO:0000256" key="6">
    <source>
        <dbReference type="ARBA" id="ARBA00022801"/>
    </source>
</evidence>
<feature type="compositionally biased region" description="Low complexity" evidence="11">
    <location>
        <begin position="105"/>
        <end position="120"/>
    </location>
</feature>
<evidence type="ECO:0000256" key="4">
    <source>
        <dbReference type="ARBA" id="ARBA00022737"/>
    </source>
</evidence>
<evidence type="ECO:0000256" key="9">
    <source>
        <dbReference type="ARBA" id="ARBA00023242"/>
    </source>
</evidence>
<dbReference type="GO" id="GO:0003682">
    <property type="term" value="F:chromatin binding"/>
    <property type="evidence" value="ECO:0007669"/>
    <property type="project" value="TreeGrafter"/>
</dbReference>
<feature type="compositionally biased region" description="Low complexity" evidence="11">
    <location>
        <begin position="37"/>
        <end position="55"/>
    </location>
</feature>
<dbReference type="InterPro" id="IPR000953">
    <property type="entry name" value="Chromo/chromo_shadow_dom"/>
</dbReference>
<dbReference type="InterPro" id="IPR014001">
    <property type="entry name" value="Helicase_ATP-bd"/>
</dbReference>
<keyword evidence="5" id="KW-0547">Nucleotide-binding</keyword>
<dbReference type="SMART" id="SM00490">
    <property type="entry name" value="HELICc"/>
    <property type="match status" value="1"/>
</dbReference>
<dbReference type="CDD" id="cd18793">
    <property type="entry name" value="SF2_C_SNF"/>
    <property type="match status" value="1"/>
</dbReference>
<dbReference type="SUPFAM" id="SSF52540">
    <property type="entry name" value="P-loop containing nucleoside triphosphate hydrolases"/>
    <property type="match status" value="2"/>
</dbReference>
<comment type="similarity">
    <text evidence="2">Belongs to the SNF2/RAD54 helicase family.</text>
</comment>
<feature type="compositionally biased region" description="Basic and acidic residues" evidence="11">
    <location>
        <begin position="1067"/>
        <end position="1078"/>
    </location>
</feature>
<keyword evidence="6" id="KW-0378">Hydrolase</keyword>
<feature type="compositionally biased region" description="Basic and acidic residues" evidence="11">
    <location>
        <begin position="1105"/>
        <end position="1115"/>
    </location>
</feature>
<feature type="region of interest" description="Disordered" evidence="11">
    <location>
        <begin position="1564"/>
        <end position="1613"/>
    </location>
</feature>
<dbReference type="GeneID" id="27315323"/>
<evidence type="ECO:0000256" key="7">
    <source>
        <dbReference type="ARBA" id="ARBA00022840"/>
    </source>
</evidence>
<dbReference type="PROSITE" id="PS51192">
    <property type="entry name" value="HELICASE_ATP_BIND_1"/>
    <property type="match status" value="1"/>
</dbReference>
<dbReference type="InterPro" id="IPR049730">
    <property type="entry name" value="SNF2/RAD54-like_C"/>
</dbReference>
<dbReference type="PROSITE" id="PS50013">
    <property type="entry name" value="CHROMO_2"/>
    <property type="match status" value="2"/>
</dbReference>
<feature type="region of interest" description="Disordered" evidence="11">
    <location>
        <begin position="1"/>
        <end position="235"/>
    </location>
</feature>
<dbReference type="InterPro" id="IPR027417">
    <property type="entry name" value="P-loop_NTPase"/>
</dbReference>
<feature type="region of interest" description="Disordered" evidence="11">
    <location>
        <begin position="1286"/>
        <end position="1309"/>
    </location>
</feature>
<comment type="subunit">
    <text evidence="3">Component of the NuA4 histone acetyltransferase complex.</text>
</comment>
<dbReference type="PANTHER" id="PTHR45623:SF14">
    <property type="entry name" value="CHROMODOMAIN-HELICASE-DNA-BINDING PROTEIN 1"/>
    <property type="match status" value="1"/>
</dbReference>
<dbReference type="GO" id="GO:0005524">
    <property type="term" value="F:ATP binding"/>
    <property type="evidence" value="ECO:0007669"/>
    <property type="project" value="UniProtKB-KW"/>
</dbReference>
<evidence type="ECO:0000313" key="15">
    <source>
        <dbReference type="EMBL" id="KIW01314.1"/>
    </source>
</evidence>
<comment type="subcellular location">
    <subcellularLocation>
        <location evidence="1">Nucleus</location>
    </subcellularLocation>
</comment>
<feature type="compositionally biased region" description="Basic residues" evidence="11">
    <location>
        <begin position="1394"/>
        <end position="1406"/>
    </location>
</feature>
<dbReference type="Pfam" id="PF00176">
    <property type="entry name" value="SNF2-rel_dom"/>
    <property type="match status" value="1"/>
</dbReference>
<dbReference type="InterPro" id="IPR023780">
    <property type="entry name" value="Chromo_domain"/>
</dbReference>
<proteinExistence type="inferred from homology"/>
<dbReference type="VEuPathDB" id="FungiDB:PV09_07350"/>
<dbReference type="GO" id="GO:0000785">
    <property type="term" value="C:chromatin"/>
    <property type="evidence" value="ECO:0007669"/>
    <property type="project" value="TreeGrafter"/>
</dbReference>
<feature type="compositionally biased region" description="Basic residues" evidence="11">
    <location>
        <begin position="175"/>
        <end position="184"/>
    </location>
</feature>
<feature type="region of interest" description="Disordered" evidence="11">
    <location>
        <begin position="1054"/>
        <end position="1115"/>
    </location>
</feature>
<dbReference type="CDD" id="cd18659">
    <property type="entry name" value="CD2_tandem"/>
    <property type="match status" value="1"/>
</dbReference>
<feature type="compositionally biased region" description="Basic and acidic residues" evidence="11">
    <location>
        <begin position="1366"/>
        <end position="1393"/>
    </location>
</feature>
<evidence type="ECO:0000259" key="13">
    <source>
        <dbReference type="PROSITE" id="PS51192"/>
    </source>
</evidence>
<evidence type="ECO:0000256" key="8">
    <source>
        <dbReference type="ARBA" id="ARBA00023125"/>
    </source>
</evidence>
<evidence type="ECO:0000256" key="10">
    <source>
        <dbReference type="SAM" id="Coils"/>
    </source>
</evidence>
<gene>
    <name evidence="15" type="ORF">PV09_07350</name>
</gene>
<keyword evidence="16" id="KW-1185">Reference proteome</keyword>
<dbReference type="GO" id="GO:0034728">
    <property type="term" value="P:nucleosome organization"/>
    <property type="evidence" value="ECO:0007669"/>
    <property type="project" value="TreeGrafter"/>
</dbReference>
<feature type="compositionally biased region" description="Basic and acidic residues" evidence="11">
    <location>
        <begin position="1286"/>
        <end position="1302"/>
    </location>
</feature>
<dbReference type="GO" id="GO:0005634">
    <property type="term" value="C:nucleus"/>
    <property type="evidence" value="ECO:0007669"/>
    <property type="project" value="UniProtKB-SubCell"/>
</dbReference>
<evidence type="ECO:0000313" key="16">
    <source>
        <dbReference type="Proteomes" id="UP000053259"/>
    </source>
</evidence>
<dbReference type="Gene3D" id="2.40.50.40">
    <property type="match status" value="2"/>
</dbReference>
<dbReference type="Pfam" id="PF23588">
    <property type="entry name" value="HTH_CHD1_Hrp3"/>
    <property type="match status" value="1"/>
</dbReference>
<dbReference type="HOGENOM" id="CLU_000315_29_2_1"/>
<feature type="domain" description="Chromo" evidence="12">
    <location>
        <begin position="277"/>
        <end position="337"/>
    </location>
</feature>
<evidence type="ECO:0000259" key="14">
    <source>
        <dbReference type="PROSITE" id="PS51194"/>
    </source>
</evidence>
<sequence>MESASLQVPAGPDTPSLPPHTNGNLSPMPSDMPNTDAALSSQPESELSEPQLPSAIESPSTSVESEAESDAANEKDAQSSQSGSDEDAEGSADDEYDLGPSATARSSHSPSSRPSSSPDPQSRKRKFSDEDMDEAIAANPELYGIRRSVRSRIVPRRVVESSEDDDDSTSDVAPRNRRRRKPRSPPKSSKPVTPAVASDSDSDSEAYVGRRRDVLSKKQKQRRRDVLNGNAPPTVAEVRFSTRQRNAVTNYNDDEDAFDEDLIDEDAVQEWYEDNSPYVDRVLYHRLPEGVEWTKEDLNKTDFEYLIKWQGQSSIHATWEKWETLKTTRGFKKVQNYAVHEKTGVNLHIRLQTGKNVPIDERESYLVHYELLAEKIAAENKPERVIGSQVIDGVTHYYVKWRGQEYDQCSWETEDAMSSQPEEVQQLYQKAIDAFIERSQNIPKSTRLTQRPQFKRFTEQPEYIKYGKLRDFQLDGLNRLCLHWTGYHNIMLADEMGLGKTVQTVSFLNFLRHDRNQQGPFLVVVPLSTMPAWAETFDNWTPDLNYITYHGNKASLEIIQEYELLKDGKPRFNVLLTTYEIVNRNVNFLRQFKWQYLAVDEAHRLKNSESQLYETLQSMSFDAKLLITGTPMQNNLLELKSLMDFLMPGVIQVDPKIDLTDIEGAAEQLGQLRSDINRYMIRRTKAQVMKELPPKTEKVLRVDLSDLQQEYCKNITLRNYEALNKGVQGQKVSLSNILMELKKASNHPFLFPAAEERFWTEHEKSKEERLRDLVVTSGKMMLLDKLLERLKREGHRVLIFSQMVMVLNILAEYLRLRGHKFQQLDGTTAASARRAAIDRYNAKDSEDFCFLLSTRAGGLGINLMTADTVILFDSDWNPHADLQAMGRAHRIGQTKPVTIYRLVSADSIEEKILEAAKNKLVLEYVTIQKGGKESEIQEQAAKKGVIVGGEKGPSREDMARILKFGATKLFQPSSDNQKKLESLDIDAVLASAEEHNTELPTGPDDVVDDNDDFLKAFEVTDVKLDDLGWDEIVPQEEVKRIQDEENERKTQEMIKTLAGDGPRQRKKPGDNSIEERNHRAAKKRARDAQREAAAEIEESDDEELDPKRPLSESETRRLLKAYQQWGSFDEMQDKIIETAKLSKRDPELIRATIDEIVEISRNAIAEEQKRLEEMEKNNTKAVTKKERKEVLIEYNKVKRNNATTMVERPGEMSLIRATVGQVHEKKNFRIPEAMKPAQDFTCNWGPREDGMLMVGIAKYGWGAWWEIRDDPELDMKDKCFLEEQRTANKDARKEGGDTETKARKPTQVHLNRRANYLVSVLKAKASGDLDSLENHHRNIKKAMIPDGAHVPGMPRKAEKPRHRAHSNADGRHSVDRRHQSTPRDRTGTPDIRHDKHKSHSHGHKSHRPESSHRHSDHHGLKRRHEDGHHEHSKRPRTSSELNGTTSRSKHDRDQQQSSSTHVPKKKVPRDELTDKRTQELMAPVMPYLANLTESTRDQTLDKKEKVKRIKTNTLRIGDWIKDQPGGLEGQERFWDYLGHRCFNGSSAKSMREIYAKMAAERAARPKEVSKDGTIGKENGSSITATSTTMTVTKKEESNGVSVETLPPAAAAPS</sequence>
<evidence type="ECO:0000256" key="5">
    <source>
        <dbReference type="ARBA" id="ARBA00022741"/>
    </source>
</evidence>
<dbReference type="Pfam" id="PF00385">
    <property type="entry name" value="Chromo"/>
    <property type="match status" value="2"/>
</dbReference>
<dbReference type="Gene3D" id="1.10.10.60">
    <property type="entry name" value="Homeodomain-like"/>
    <property type="match status" value="1"/>
</dbReference>
<protein>
    <submittedName>
        <fullName evidence="15">Uncharacterized protein</fullName>
    </submittedName>
</protein>
<feature type="coiled-coil region" evidence="10">
    <location>
        <begin position="1157"/>
        <end position="1191"/>
    </location>
</feature>
<keyword evidence="4" id="KW-0677">Repeat</keyword>
<dbReference type="Pfam" id="PF00271">
    <property type="entry name" value="Helicase_C"/>
    <property type="match status" value="1"/>
</dbReference>
<dbReference type="GO" id="GO:0003677">
    <property type="term" value="F:DNA binding"/>
    <property type="evidence" value="ECO:0007669"/>
    <property type="project" value="UniProtKB-KW"/>
</dbReference>
<feature type="compositionally biased region" description="Basic and acidic residues" evidence="11">
    <location>
        <begin position="1468"/>
        <end position="1478"/>
    </location>
</feature>
<dbReference type="SMART" id="SM01176">
    <property type="entry name" value="DUF4208"/>
    <property type="match status" value="1"/>
</dbReference>
<dbReference type="EMBL" id="KN847556">
    <property type="protein sequence ID" value="KIW01314.1"/>
    <property type="molecule type" value="Genomic_DNA"/>
</dbReference>
<dbReference type="STRING" id="253628.A0A0D2AQ83"/>
<dbReference type="SUPFAM" id="SSF54160">
    <property type="entry name" value="Chromo domain-like"/>
    <property type="match status" value="2"/>
</dbReference>
<feature type="compositionally biased region" description="Low complexity" evidence="11">
    <location>
        <begin position="1580"/>
        <end position="1591"/>
    </location>
</feature>